<gene>
    <name evidence="2" type="ORF">US19_C0040G0007</name>
</gene>
<feature type="domain" description="R3H" evidence="1">
    <location>
        <begin position="82"/>
        <end position="147"/>
    </location>
</feature>
<dbReference type="SMART" id="SM00393">
    <property type="entry name" value="R3H"/>
    <property type="match status" value="1"/>
</dbReference>
<dbReference type="InterPro" id="IPR034079">
    <property type="entry name" value="R3H_KhpB"/>
</dbReference>
<dbReference type="Pfam" id="PF01424">
    <property type="entry name" value="R3H"/>
    <property type="match status" value="1"/>
</dbReference>
<dbReference type="Proteomes" id="UP000034492">
    <property type="component" value="Unassembled WGS sequence"/>
</dbReference>
<evidence type="ECO:0000259" key="1">
    <source>
        <dbReference type="PROSITE" id="PS51061"/>
    </source>
</evidence>
<dbReference type="CDD" id="cd02644">
    <property type="entry name" value="R3H_jag"/>
    <property type="match status" value="1"/>
</dbReference>
<dbReference type="SUPFAM" id="SSF82708">
    <property type="entry name" value="R3H domain"/>
    <property type="match status" value="1"/>
</dbReference>
<dbReference type="Gene3D" id="3.30.1370.50">
    <property type="entry name" value="R3H-like domain"/>
    <property type="match status" value="1"/>
</dbReference>
<dbReference type="EMBL" id="LBSA01000040">
    <property type="protein sequence ID" value="KKQ07683.1"/>
    <property type="molecule type" value="Genomic_DNA"/>
</dbReference>
<dbReference type="PANTHER" id="PTHR35800:SF1">
    <property type="entry name" value="RNA-BINDING PROTEIN KHPB"/>
    <property type="match status" value="1"/>
</dbReference>
<dbReference type="Pfam" id="PF13083">
    <property type="entry name" value="KH_KhpA-B"/>
    <property type="match status" value="1"/>
</dbReference>
<organism evidence="2 3">
    <name type="scientific">Candidatus Daviesbacteria bacterium GW2011_GWB1_36_5</name>
    <dbReference type="NCBI Taxonomy" id="1618426"/>
    <lineage>
        <taxon>Bacteria</taxon>
        <taxon>Candidatus Daviesiibacteriota</taxon>
    </lineage>
</organism>
<evidence type="ECO:0000313" key="3">
    <source>
        <dbReference type="Proteomes" id="UP000034492"/>
    </source>
</evidence>
<dbReference type="GO" id="GO:0003723">
    <property type="term" value="F:RNA binding"/>
    <property type="evidence" value="ECO:0007669"/>
    <property type="project" value="InterPro"/>
</dbReference>
<dbReference type="InterPro" id="IPR036867">
    <property type="entry name" value="R3H_dom_sf"/>
</dbReference>
<dbReference type="PANTHER" id="PTHR35800">
    <property type="entry name" value="PROTEIN JAG"/>
    <property type="match status" value="1"/>
</dbReference>
<dbReference type="AlphaFoldDB" id="A0A0G0EKY8"/>
<proteinExistence type="predicted"/>
<dbReference type="InterPro" id="IPR015946">
    <property type="entry name" value="KH_dom-like_a/b"/>
</dbReference>
<sequence>MEEKTSEILENILSLLSLEGSFEVEEKSEGVFVSIDLAESGLLIGRGGETLSALQLIINLIVSRQMGDQSQRVIIDVSGWRRSKEEELAHKARGWAQKVLDTKEPMELLPMPAWQRRIIHMTIEGTSGVKSESVGEGAERHLVISPE</sequence>
<name>A0A0G0EKY8_9BACT</name>
<dbReference type="Gene3D" id="3.30.300.20">
    <property type="match status" value="1"/>
</dbReference>
<dbReference type="InterPro" id="IPR039247">
    <property type="entry name" value="KhpB"/>
</dbReference>
<protein>
    <submittedName>
        <fullName evidence="2">Putative RNA-binding protein</fullName>
    </submittedName>
</protein>
<accession>A0A0G0EKY8</accession>
<reference evidence="2 3" key="1">
    <citation type="journal article" date="2015" name="Nature">
        <title>rRNA introns, odd ribosomes, and small enigmatic genomes across a large radiation of phyla.</title>
        <authorList>
            <person name="Brown C.T."/>
            <person name="Hug L.A."/>
            <person name="Thomas B.C."/>
            <person name="Sharon I."/>
            <person name="Castelle C.J."/>
            <person name="Singh A."/>
            <person name="Wilkins M.J."/>
            <person name="Williams K.H."/>
            <person name="Banfield J.F."/>
        </authorList>
    </citation>
    <scope>NUCLEOTIDE SEQUENCE [LARGE SCALE GENOMIC DNA]</scope>
</reference>
<dbReference type="InterPro" id="IPR038008">
    <property type="entry name" value="Jag_KH"/>
</dbReference>
<dbReference type="CDD" id="cd02414">
    <property type="entry name" value="KH-II_Jag"/>
    <property type="match status" value="1"/>
</dbReference>
<dbReference type="PROSITE" id="PS51061">
    <property type="entry name" value="R3H"/>
    <property type="match status" value="1"/>
</dbReference>
<evidence type="ECO:0000313" key="2">
    <source>
        <dbReference type="EMBL" id="KKQ07683.1"/>
    </source>
</evidence>
<dbReference type="InterPro" id="IPR001374">
    <property type="entry name" value="R3H_dom"/>
</dbReference>
<comment type="caution">
    <text evidence="2">The sequence shown here is derived from an EMBL/GenBank/DDBJ whole genome shotgun (WGS) entry which is preliminary data.</text>
</comment>